<feature type="transmembrane region" description="Helical" evidence="10">
    <location>
        <begin position="222"/>
        <end position="248"/>
    </location>
</feature>
<dbReference type="Pfam" id="PF01478">
    <property type="entry name" value="Peptidase_A24"/>
    <property type="match status" value="1"/>
</dbReference>
<evidence type="ECO:0000256" key="7">
    <source>
        <dbReference type="ARBA" id="ARBA00023136"/>
    </source>
</evidence>
<keyword evidence="9" id="KW-0378">Hydrolase</keyword>
<proteinExistence type="inferred from homology"/>
<keyword evidence="6 10" id="KW-1133">Transmembrane helix</keyword>
<dbReference type="STRING" id="1120975.SAMN02746064_00151"/>
<dbReference type="InterPro" id="IPR000045">
    <property type="entry name" value="Prepilin_IV_endopep_pep"/>
</dbReference>
<dbReference type="EMBL" id="FQTU01000001">
    <property type="protein sequence ID" value="SHE28482.1"/>
    <property type="molecule type" value="Genomic_DNA"/>
</dbReference>
<evidence type="ECO:0000256" key="6">
    <source>
        <dbReference type="ARBA" id="ARBA00022989"/>
    </source>
</evidence>
<dbReference type="PRINTS" id="PR00864">
    <property type="entry name" value="PREPILNPTASE"/>
</dbReference>
<reference evidence="13 14" key="1">
    <citation type="submission" date="2016-11" db="EMBL/GenBank/DDBJ databases">
        <authorList>
            <person name="Jaros S."/>
            <person name="Januszkiewicz K."/>
            <person name="Wedrychowicz H."/>
        </authorList>
    </citation>
    <scope>NUCLEOTIDE SEQUENCE [LARGE SCALE GENOMIC DNA]</scope>
    <source>
        <strain evidence="13 14">DSM 14828</strain>
    </source>
</reference>
<evidence type="ECO:0000256" key="8">
    <source>
        <dbReference type="RuleBase" id="RU003793"/>
    </source>
</evidence>
<dbReference type="EC" id="2.1.1.-" evidence="9"/>
<evidence type="ECO:0000313" key="13">
    <source>
        <dbReference type="EMBL" id="SHE28482.1"/>
    </source>
</evidence>
<evidence type="ECO:0000256" key="10">
    <source>
        <dbReference type="SAM" id="Phobius"/>
    </source>
</evidence>
<keyword evidence="9" id="KW-0645">Protease</keyword>
<dbReference type="InterPro" id="IPR050882">
    <property type="entry name" value="Prepilin_peptidase/N-MTase"/>
</dbReference>
<dbReference type="InterPro" id="IPR014032">
    <property type="entry name" value="Peptidase_A24A_bac"/>
</dbReference>
<evidence type="ECO:0000259" key="12">
    <source>
        <dbReference type="Pfam" id="PF06750"/>
    </source>
</evidence>
<comment type="catalytic activity">
    <reaction evidence="9">
        <text>Typically cleaves a -Gly-|-Phe- bond to release an N-terminal, basic peptide of 5-8 residues from type IV prepilin, and then N-methylates the new N-terminal amino group, the methyl donor being S-adenosyl-L-methionine.</text>
        <dbReference type="EC" id="3.4.23.43"/>
    </reaction>
</comment>
<dbReference type="GO" id="GO:0004190">
    <property type="term" value="F:aspartic-type endopeptidase activity"/>
    <property type="evidence" value="ECO:0007669"/>
    <property type="project" value="UniProtKB-EC"/>
</dbReference>
<dbReference type="PANTHER" id="PTHR30487">
    <property type="entry name" value="TYPE 4 PREPILIN-LIKE PROTEINS LEADER PEPTIDE-PROCESSING ENZYME"/>
    <property type="match status" value="1"/>
</dbReference>
<dbReference type="PANTHER" id="PTHR30487:SF0">
    <property type="entry name" value="PREPILIN LEADER PEPTIDASE_N-METHYLTRANSFERASE-RELATED"/>
    <property type="match status" value="1"/>
</dbReference>
<keyword evidence="3" id="KW-1003">Cell membrane</keyword>
<dbReference type="GO" id="GO:0005886">
    <property type="term" value="C:plasma membrane"/>
    <property type="evidence" value="ECO:0007669"/>
    <property type="project" value="UniProtKB-SubCell"/>
</dbReference>
<evidence type="ECO:0000256" key="5">
    <source>
        <dbReference type="ARBA" id="ARBA00022692"/>
    </source>
</evidence>
<feature type="transmembrane region" description="Helical" evidence="10">
    <location>
        <begin position="186"/>
        <end position="210"/>
    </location>
</feature>
<evidence type="ECO:0000256" key="9">
    <source>
        <dbReference type="RuleBase" id="RU003794"/>
    </source>
</evidence>
<keyword evidence="4" id="KW-0997">Cell inner membrane</keyword>
<evidence type="ECO:0000313" key="14">
    <source>
        <dbReference type="Proteomes" id="UP000184251"/>
    </source>
</evidence>
<protein>
    <recommendedName>
        <fullName evidence="9">Prepilin leader peptidase/N-methyltransferase</fullName>
        <ecNumber evidence="9">2.1.1.-</ecNumber>
        <ecNumber evidence="9">3.4.23.43</ecNumber>
    </recommendedName>
</protein>
<evidence type="ECO:0000256" key="3">
    <source>
        <dbReference type="ARBA" id="ARBA00022475"/>
    </source>
</evidence>
<dbReference type="GO" id="GO:0032259">
    <property type="term" value="P:methylation"/>
    <property type="evidence" value="ECO:0007669"/>
    <property type="project" value="UniProtKB-KW"/>
</dbReference>
<name>A0A1M4S8G4_9FIRM</name>
<evidence type="ECO:0000256" key="1">
    <source>
        <dbReference type="ARBA" id="ARBA00004429"/>
    </source>
</evidence>
<feature type="transmembrane region" description="Helical" evidence="10">
    <location>
        <begin position="38"/>
        <end position="60"/>
    </location>
</feature>
<evidence type="ECO:0000259" key="11">
    <source>
        <dbReference type="Pfam" id="PF01478"/>
    </source>
</evidence>
<dbReference type="GO" id="GO:0008168">
    <property type="term" value="F:methyltransferase activity"/>
    <property type="evidence" value="ECO:0007669"/>
    <property type="project" value="UniProtKB-KW"/>
</dbReference>
<feature type="domain" description="Prepilin peptidase A24 N-terminal" evidence="12">
    <location>
        <begin position="46"/>
        <end position="127"/>
    </location>
</feature>
<dbReference type="Proteomes" id="UP000184251">
    <property type="component" value="Unassembled WGS sequence"/>
</dbReference>
<gene>
    <name evidence="13" type="ORF">SAMN02746064_00151</name>
</gene>
<sequence>MPDQASPEISHCIRNDGSTPFNVPKAQPTNERTFHMDLYFAIVFLILGLLIGSFLNVVIYRLPEGESIANPPSHCPSCNTPLKPIDLIPVFSWLFLKGRCRYCKVAISPRYALIELLTGVSFLISYLYAGITWQLLVLLVLLSVLIADTFIDMDHQIIPDELNIFLFLFFIAINLIASYIPCKDAIFGALAGSLPLFLLVVLTGGAGMGFGDVKLMFVLGLYLGLWSTLLTLFLSFIYGGVFGVLLLATGIKKRKDAIPFGPWIAIAAVTVLFFGNQIINWYFGMMFK</sequence>
<dbReference type="AlphaFoldDB" id="A0A1M4S8G4"/>
<dbReference type="Gene3D" id="1.20.120.1220">
    <property type="match status" value="1"/>
</dbReference>
<evidence type="ECO:0000256" key="4">
    <source>
        <dbReference type="ARBA" id="ARBA00022519"/>
    </source>
</evidence>
<dbReference type="EC" id="3.4.23.43" evidence="9"/>
<keyword evidence="9" id="KW-0511">Multifunctional enzyme</keyword>
<dbReference type="GO" id="GO:0006465">
    <property type="term" value="P:signal peptide processing"/>
    <property type="evidence" value="ECO:0007669"/>
    <property type="project" value="TreeGrafter"/>
</dbReference>
<comment type="similarity">
    <text evidence="2 8">Belongs to the peptidase A24 family.</text>
</comment>
<keyword evidence="14" id="KW-1185">Reference proteome</keyword>
<comment type="subcellular location">
    <subcellularLocation>
        <location evidence="1">Cell inner membrane</location>
        <topology evidence="1">Multi-pass membrane protein</topology>
    </subcellularLocation>
    <subcellularLocation>
        <location evidence="9">Cell membrane</location>
        <topology evidence="9">Multi-pass membrane protein</topology>
    </subcellularLocation>
</comment>
<evidence type="ECO:0000256" key="2">
    <source>
        <dbReference type="ARBA" id="ARBA00005801"/>
    </source>
</evidence>
<organism evidence="13 14">
    <name type="scientific">Alkalibacter saccharofermentans DSM 14828</name>
    <dbReference type="NCBI Taxonomy" id="1120975"/>
    <lineage>
        <taxon>Bacteria</taxon>
        <taxon>Bacillati</taxon>
        <taxon>Bacillota</taxon>
        <taxon>Clostridia</taxon>
        <taxon>Eubacteriales</taxon>
        <taxon>Eubacteriaceae</taxon>
        <taxon>Alkalibacter</taxon>
    </lineage>
</organism>
<dbReference type="InterPro" id="IPR010627">
    <property type="entry name" value="Prepilin_pept_A24_N"/>
</dbReference>
<feature type="domain" description="Prepilin type IV endopeptidase peptidase" evidence="11">
    <location>
        <begin position="139"/>
        <end position="244"/>
    </location>
</feature>
<feature type="transmembrane region" description="Helical" evidence="10">
    <location>
        <begin position="163"/>
        <end position="180"/>
    </location>
</feature>
<keyword evidence="5 9" id="KW-0812">Transmembrane</keyword>
<accession>A0A1M4S8G4</accession>
<keyword evidence="9 13" id="KW-0808">Transferase</keyword>
<dbReference type="Pfam" id="PF06750">
    <property type="entry name" value="A24_N_bact"/>
    <property type="match status" value="1"/>
</dbReference>
<keyword evidence="9 13" id="KW-0489">Methyltransferase</keyword>
<feature type="transmembrane region" description="Helical" evidence="10">
    <location>
        <begin position="260"/>
        <end position="283"/>
    </location>
</feature>
<keyword evidence="7 10" id="KW-0472">Membrane</keyword>
<comment type="function">
    <text evidence="9">Plays an essential role in type IV pili and type II pseudopili formation by proteolytically removing the leader sequence from substrate proteins and subsequently monomethylating the alpha-amino group of the newly exposed N-terminal phenylalanine.</text>
</comment>